<dbReference type="InterPro" id="IPR022764">
    <property type="entry name" value="Peptidase_S54_rhomboid_dom"/>
</dbReference>
<comment type="subcellular location">
    <subcellularLocation>
        <location evidence="1">Membrane</location>
        <topology evidence="1">Multi-pass membrane protein</topology>
    </subcellularLocation>
</comment>
<dbReference type="PANTHER" id="PTHR43731">
    <property type="entry name" value="RHOMBOID PROTEASE"/>
    <property type="match status" value="1"/>
</dbReference>
<feature type="transmembrane region" description="Helical" evidence="7">
    <location>
        <begin position="119"/>
        <end position="138"/>
    </location>
</feature>
<feature type="transmembrane region" description="Helical" evidence="7">
    <location>
        <begin position="80"/>
        <end position="107"/>
    </location>
</feature>
<comment type="similarity">
    <text evidence="2">Belongs to the peptidase S54 family.</text>
</comment>
<dbReference type="EMBL" id="CP042914">
    <property type="protein sequence ID" value="QEG43207.1"/>
    <property type="molecule type" value="Genomic_DNA"/>
</dbReference>
<evidence type="ECO:0000259" key="8">
    <source>
        <dbReference type="Pfam" id="PF01694"/>
    </source>
</evidence>
<reference evidence="9 10" key="1">
    <citation type="submission" date="2019-08" db="EMBL/GenBank/DDBJ databases">
        <title>Deep-cultivation of Planctomycetes and their phenomic and genomic characterization uncovers novel biology.</title>
        <authorList>
            <person name="Wiegand S."/>
            <person name="Jogler M."/>
            <person name="Boedeker C."/>
            <person name="Pinto D."/>
            <person name="Vollmers J."/>
            <person name="Rivas-Marin E."/>
            <person name="Kohn T."/>
            <person name="Peeters S.H."/>
            <person name="Heuer A."/>
            <person name="Rast P."/>
            <person name="Oberbeckmann S."/>
            <person name="Bunk B."/>
            <person name="Jeske O."/>
            <person name="Meyerdierks A."/>
            <person name="Storesund J.E."/>
            <person name="Kallscheuer N."/>
            <person name="Luecker S."/>
            <person name="Lage O.M."/>
            <person name="Pohl T."/>
            <person name="Merkel B.J."/>
            <person name="Hornburger P."/>
            <person name="Mueller R.-W."/>
            <person name="Bruemmer F."/>
            <person name="Labrenz M."/>
            <person name="Spormann A.M."/>
            <person name="Op den Camp H."/>
            <person name="Overmann J."/>
            <person name="Amann R."/>
            <person name="Jetten M.S.M."/>
            <person name="Mascher T."/>
            <person name="Medema M.H."/>
            <person name="Devos D.P."/>
            <person name="Kaster A.-K."/>
            <person name="Ovreas L."/>
            <person name="Rohde M."/>
            <person name="Galperin M.Y."/>
            <person name="Jogler C."/>
        </authorList>
    </citation>
    <scope>NUCLEOTIDE SEQUENCE [LARGE SCALE GENOMIC DNA]</scope>
    <source>
        <strain evidence="9 10">UC8</strain>
    </source>
</reference>
<dbReference type="InterPro" id="IPR050925">
    <property type="entry name" value="Rhomboid_protease_S54"/>
</dbReference>
<feature type="transmembrane region" description="Helical" evidence="7">
    <location>
        <begin position="172"/>
        <end position="192"/>
    </location>
</feature>
<evidence type="ECO:0000313" key="10">
    <source>
        <dbReference type="Proteomes" id="UP000325286"/>
    </source>
</evidence>
<protein>
    <submittedName>
        <fullName evidence="9">Rhomboid protease GluP</fullName>
        <ecNumber evidence="9">3.4.21.105</ecNumber>
    </submittedName>
</protein>
<dbReference type="GO" id="GO:0006508">
    <property type="term" value="P:proteolysis"/>
    <property type="evidence" value="ECO:0007669"/>
    <property type="project" value="UniProtKB-KW"/>
</dbReference>
<feature type="domain" description="Peptidase S54 rhomboid" evidence="8">
    <location>
        <begin position="82"/>
        <end position="231"/>
    </location>
</feature>
<sequence length="257" mass="27992">MLFPISDDDREVTTVAYVTNAILLINVLVFLVQMSDPAITYGYSVVPQEITSGVDLVEPQMLQVEGHGAVTIPQAPGPRIIWLTLLTSMFMHGGFGHIAGNMLYLWIFGNNVEHRFGHVWFLVFYLVAGLAGSLAQIASNPGSIIPNLGASGAIAGVMGAYLVLFPRNRVNAVFFYVIVTIPAVWVLGMWIAMQFVNSVGSIAATSESAGGVAYLAHVGGFVAGVLAALLCRMMIRREPDSELRRQYQHDPRARQIW</sequence>
<proteinExistence type="inferred from homology"/>
<dbReference type="RefSeq" id="WP_068131282.1">
    <property type="nucleotide sequence ID" value="NZ_CP042914.1"/>
</dbReference>
<dbReference type="EC" id="3.4.21.105" evidence="9"/>
<keyword evidence="6 7" id="KW-0472">Membrane</keyword>
<dbReference type="Proteomes" id="UP000325286">
    <property type="component" value="Chromosome"/>
</dbReference>
<keyword evidence="3 7" id="KW-0812">Transmembrane</keyword>
<feature type="transmembrane region" description="Helical" evidence="7">
    <location>
        <begin position="12"/>
        <end position="32"/>
    </location>
</feature>
<keyword evidence="9" id="KW-0645">Protease</keyword>
<keyword evidence="5 7" id="KW-1133">Transmembrane helix</keyword>
<evidence type="ECO:0000256" key="2">
    <source>
        <dbReference type="ARBA" id="ARBA00009045"/>
    </source>
</evidence>
<dbReference type="Gene3D" id="1.20.1540.10">
    <property type="entry name" value="Rhomboid-like"/>
    <property type="match status" value="1"/>
</dbReference>
<feature type="transmembrane region" description="Helical" evidence="7">
    <location>
        <begin position="212"/>
        <end position="235"/>
    </location>
</feature>
<evidence type="ECO:0000256" key="4">
    <source>
        <dbReference type="ARBA" id="ARBA00022801"/>
    </source>
</evidence>
<dbReference type="KEGG" id="rul:UC8_52530"/>
<evidence type="ECO:0000256" key="3">
    <source>
        <dbReference type="ARBA" id="ARBA00022692"/>
    </source>
</evidence>
<organism evidence="9 10">
    <name type="scientific">Roseimaritima ulvae</name>
    <dbReference type="NCBI Taxonomy" id="980254"/>
    <lineage>
        <taxon>Bacteria</taxon>
        <taxon>Pseudomonadati</taxon>
        <taxon>Planctomycetota</taxon>
        <taxon>Planctomycetia</taxon>
        <taxon>Pirellulales</taxon>
        <taxon>Pirellulaceae</taxon>
        <taxon>Roseimaritima</taxon>
    </lineage>
</organism>
<dbReference type="OrthoDB" id="9813074at2"/>
<dbReference type="GO" id="GO:0004252">
    <property type="term" value="F:serine-type endopeptidase activity"/>
    <property type="evidence" value="ECO:0007669"/>
    <property type="project" value="InterPro"/>
</dbReference>
<evidence type="ECO:0000256" key="5">
    <source>
        <dbReference type="ARBA" id="ARBA00022989"/>
    </source>
</evidence>
<evidence type="ECO:0000256" key="6">
    <source>
        <dbReference type="ARBA" id="ARBA00023136"/>
    </source>
</evidence>
<dbReference type="PANTHER" id="PTHR43731:SF14">
    <property type="entry name" value="PRESENILIN-ASSOCIATED RHOMBOID-LIKE PROTEIN, MITOCHONDRIAL"/>
    <property type="match status" value="1"/>
</dbReference>
<evidence type="ECO:0000256" key="7">
    <source>
        <dbReference type="SAM" id="Phobius"/>
    </source>
</evidence>
<dbReference type="SUPFAM" id="SSF144091">
    <property type="entry name" value="Rhomboid-like"/>
    <property type="match status" value="1"/>
</dbReference>
<accession>A0A5B9QVZ0</accession>
<dbReference type="InterPro" id="IPR035952">
    <property type="entry name" value="Rhomboid-like_sf"/>
</dbReference>
<dbReference type="Pfam" id="PF01694">
    <property type="entry name" value="Rhomboid"/>
    <property type="match status" value="1"/>
</dbReference>
<gene>
    <name evidence="9" type="primary">gluP</name>
    <name evidence="9" type="ORF">UC8_52530</name>
</gene>
<name>A0A5B9QVZ0_9BACT</name>
<evidence type="ECO:0000313" key="9">
    <source>
        <dbReference type="EMBL" id="QEG43207.1"/>
    </source>
</evidence>
<feature type="transmembrane region" description="Helical" evidence="7">
    <location>
        <begin position="144"/>
        <end position="165"/>
    </location>
</feature>
<keyword evidence="10" id="KW-1185">Reference proteome</keyword>
<keyword evidence="4 9" id="KW-0378">Hydrolase</keyword>
<dbReference type="AlphaFoldDB" id="A0A5B9QVZ0"/>
<dbReference type="GO" id="GO:0016020">
    <property type="term" value="C:membrane"/>
    <property type="evidence" value="ECO:0007669"/>
    <property type="project" value="UniProtKB-SubCell"/>
</dbReference>
<evidence type="ECO:0000256" key="1">
    <source>
        <dbReference type="ARBA" id="ARBA00004141"/>
    </source>
</evidence>